<dbReference type="PANTHER" id="PTHR22604:SF105">
    <property type="entry name" value="TRANS-1,2-DIHYDROBENZENE-1,2-DIOL DEHYDROGENASE"/>
    <property type="match status" value="1"/>
</dbReference>
<dbReference type="InterPro" id="IPR000683">
    <property type="entry name" value="Gfo/Idh/MocA-like_OxRdtase_N"/>
</dbReference>
<dbReference type="GO" id="GO:0047115">
    <property type="term" value="F:trans-1,2-dihydrobenzene-1,2-diol dehydrogenase activity"/>
    <property type="evidence" value="ECO:0007669"/>
    <property type="project" value="UniProtKB-EC"/>
</dbReference>
<evidence type="ECO:0000259" key="3">
    <source>
        <dbReference type="Pfam" id="PF01408"/>
    </source>
</evidence>
<evidence type="ECO:0000256" key="1">
    <source>
        <dbReference type="ARBA" id="ARBA00010928"/>
    </source>
</evidence>
<dbReference type="SUPFAM" id="SSF55347">
    <property type="entry name" value="Glyceraldehyde-3-phosphate dehydrogenase-like, C-terminal domain"/>
    <property type="match status" value="1"/>
</dbReference>
<organism evidence="5 6">
    <name type="scientific">Marine Group I thaumarchaeote SCGC AAA799-E16</name>
    <dbReference type="NCBI Taxonomy" id="1502292"/>
    <lineage>
        <taxon>Archaea</taxon>
        <taxon>Nitrososphaerota</taxon>
        <taxon>Marine Group I</taxon>
    </lineage>
</organism>
<protein>
    <submittedName>
        <fullName evidence="5">15-anhydro-D-fructose reductase protein</fullName>
        <ecNumber evidence="5">1.3.1.20</ecNumber>
    </submittedName>
</protein>
<feature type="domain" description="Gfo/Idh/MocA-like oxidoreductase N-terminal" evidence="3">
    <location>
        <begin position="4"/>
        <end position="120"/>
    </location>
</feature>
<evidence type="ECO:0000313" key="5">
    <source>
        <dbReference type="EMBL" id="KER07012.1"/>
    </source>
</evidence>
<accession>A0A081S7V9</accession>
<comment type="caution">
    <text evidence="5">The sequence shown here is derived from an EMBL/GenBank/DDBJ whole genome shotgun (WGS) entry which is preliminary data.</text>
</comment>
<dbReference type="Pfam" id="PF22725">
    <property type="entry name" value="GFO_IDH_MocA_C3"/>
    <property type="match status" value="1"/>
</dbReference>
<keyword evidence="6" id="KW-1185">Reference proteome</keyword>
<dbReference type="InterPro" id="IPR050984">
    <property type="entry name" value="Gfo/Idh/MocA_domain"/>
</dbReference>
<dbReference type="InterPro" id="IPR036291">
    <property type="entry name" value="NAD(P)-bd_dom_sf"/>
</dbReference>
<dbReference type="PANTHER" id="PTHR22604">
    <property type="entry name" value="OXIDOREDUCTASES"/>
    <property type="match status" value="1"/>
</dbReference>
<gene>
    <name evidence="5" type="primary">afr</name>
    <name evidence="5" type="ORF">AAA799E16_00162</name>
</gene>
<dbReference type="Pfam" id="PF01408">
    <property type="entry name" value="GFO_IDH_MocA"/>
    <property type="match status" value="1"/>
</dbReference>
<dbReference type="EMBL" id="JNVL01000002">
    <property type="protein sequence ID" value="KER07012.1"/>
    <property type="molecule type" value="Genomic_DNA"/>
</dbReference>
<dbReference type="GO" id="GO:0000166">
    <property type="term" value="F:nucleotide binding"/>
    <property type="evidence" value="ECO:0007669"/>
    <property type="project" value="InterPro"/>
</dbReference>
<feature type="domain" description="GFO/IDH/MocA-like oxidoreductase" evidence="4">
    <location>
        <begin position="132"/>
        <end position="247"/>
    </location>
</feature>
<proteinExistence type="inferred from homology"/>
<evidence type="ECO:0000256" key="2">
    <source>
        <dbReference type="ARBA" id="ARBA00023002"/>
    </source>
</evidence>
<keyword evidence="2 5" id="KW-0560">Oxidoreductase</keyword>
<dbReference type="EC" id="1.3.1.20" evidence="5"/>
<dbReference type="Gene3D" id="3.40.50.720">
    <property type="entry name" value="NAD(P)-binding Rossmann-like Domain"/>
    <property type="match status" value="1"/>
</dbReference>
<name>A0A081S7V9_9ARCH</name>
<evidence type="ECO:0000259" key="4">
    <source>
        <dbReference type="Pfam" id="PF22725"/>
    </source>
</evidence>
<reference evidence="5 6" key="1">
    <citation type="submission" date="2014-06" db="EMBL/GenBank/DDBJ databases">
        <authorList>
            <person name="Ngugi D.K."/>
            <person name="Blom J."/>
            <person name="Alam I."/>
            <person name="Rashid M."/>
            <person name="Ba Alawi W."/>
            <person name="Zhang G."/>
            <person name="Hikmawan T."/>
            <person name="Guan Y."/>
            <person name="Antunes A."/>
            <person name="Siam R."/>
            <person name="Eldorry H."/>
            <person name="Bajic V."/>
            <person name="Stingl U."/>
        </authorList>
    </citation>
    <scope>NUCLEOTIDE SEQUENCE [LARGE SCALE GENOMIC DNA]</scope>
    <source>
        <strain evidence="5">SCGC AAA799-E16</strain>
    </source>
</reference>
<dbReference type="Gene3D" id="3.30.360.10">
    <property type="entry name" value="Dihydrodipicolinate Reductase, domain 2"/>
    <property type="match status" value="1"/>
</dbReference>
<dbReference type="SUPFAM" id="SSF51735">
    <property type="entry name" value="NAD(P)-binding Rossmann-fold domains"/>
    <property type="match status" value="1"/>
</dbReference>
<evidence type="ECO:0000313" key="6">
    <source>
        <dbReference type="Proteomes" id="UP000028027"/>
    </source>
</evidence>
<dbReference type="AlphaFoldDB" id="A0A081S7V9"/>
<sequence length="333" mass="37677">MNKIRMGIIGCSRIADSSVIPAIISSEFSELGTLGSRKMKRAKEFADKFDCKNFGTYEDVINDDKIDAVYISTPVGTHEEWTIKSLKAGKHVLCEKSSTGNYESAKKMISTAKENNLRILEGLMFRFHPSHAKILELIQSNTIGEMFSFYGEYGFPDVPHTDIRYKKELGGGILNDAGCYPICASRIIFGQLPKEAFCELIIDKESNVDVKASITLKYSENQIANMVVGYGLRYQSKYSVWGQKGHIQLSRAYNIPPKMSPQIVLQLSEKEERILLEPENHFRLMIDNFCQEISGNKESLFDFEGDFLIQAAIMEACRKSFLEKRSVNISEIK</sequence>
<dbReference type="InterPro" id="IPR055170">
    <property type="entry name" value="GFO_IDH_MocA-like_dom"/>
</dbReference>
<comment type="similarity">
    <text evidence="1">Belongs to the Gfo/Idh/MocA family.</text>
</comment>
<dbReference type="Proteomes" id="UP000028027">
    <property type="component" value="Unassembled WGS sequence"/>
</dbReference>